<dbReference type="Pfam" id="PF16747">
    <property type="entry name" value="Adhesin_E"/>
    <property type="match status" value="1"/>
</dbReference>
<reference evidence="2 3" key="1">
    <citation type="journal article" date="2020" name="ISME J.">
        <title>Enrichment and physiological characterization of a novel comammox Nitrospira indicates ammonium inhibition of complete nitrification.</title>
        <authorList>
            <person name="Sakoula D."/>
            <person name="Koch H."/>
            <person name="Frank J."/>
            <person name="Jetten M.S.M."/>
            <person name="van Kessel M.A.H.J."/>
            <person name="Lucker S."/>
        </authorList>
    </citation>
    <scope>NUCLEOTIDE SEQUENCE [LARGE SCALE GENOMIC DNA]</scope>
    <source>
        <strain evidence="2">Comreactor17</strain>
    </source>
</reference>
<organism evidence="2 3">
    <name type="scientific">Candidatus Nitrospira kreftii</name>
    <dbReference type="NCBI Taxonomy" id="2652173"/>
    <lineage>
        <taxon>Bacteria</taxon>
        <taxon>Pseudomonadati</taxon>
        <taxon>Nitrospirota</taxon>
        <taxon>Nitrospiria</taxon>
        <taxon>Nitrospirales</taxon>
        <taxon>Nitrospiraceae</taxon>
        <taxon>Nitrospira</taxon>
    </lineage>
</organism>
<protein>
    <recommendedName>
        <fullName evidence="1">Surface-adhesin protein E-like domain-containing protein</fullName>
    </recommendedName>
</protein>
<sequence length="153" mass="17140">MNSGSDGRRIIRAMLPVLGFFPRFSCLLFACMVQVSTTAPASAEWLLVGGNGKANVYVEEETISRPGEWVRVWVMDDLKIAQPRGLRKYLSTRAQEEHDCLKERFRLLGLEYFSGNMGTGDVLYKTSGESDWAPIPRGSLAQSVWKFVCGTKK</sequence>
<evidence type="ECO:0000313" key="2">
    <source>
        <dbReference type="EMBL" id="QPD03024.1"/>
    </source>
</evidence>
<dbReference type="AlphaFoldDB" id="A0A7S8FC31"/>
<proteinExistence type="predicted"/>
<evidence type="ECO:0000259" key="1">
    <source>
        <dbReference type="Pfam" id="PF16747"/>
    </source>
</evidence>
<dbReference type="EMBL" id="CP047423">
    <property type="protein sequence ID" value="QPD03024.1"/>
    <property type="molecule type" value="Genomic_DNA"/>
</dbReference>
<accession>A0A7S8FC31</accession>
<dbReference type="InterPro" id="IPR031939">
    <property type="entry name" value="Adhesin_E-like"/>
</dbReference>
<evidence type="ECO:0000313" key="3">
    <source>
        <dbReference type="Proteomes" id="UP000593737"/>
    </source>
</evidence>
<gene>
    <name evidence="2" type="ORF">Nkreftii_000798</name>
</gene>
<name>A0A7S8FC31_9BACT</name>
<dbReference type="Proteomes" id="UP000593737">
    <property type="component" value="Chromosome"/>
</dbReference>
<dbReference type="KEGG" id="nkf:Nkreftii_000798"/>
<feature type="domain" description="Surface-adhesin protein E-like" evidence="1">
    <location>
        <begin position="45"/>
        <end position="150"/>
    </location>
</feature>